<dbReference type="EMBL" id="CP001614">
    <property type="protein sequence ID" value="ACR14749.1"/>
    <property type="molecule type" value="Genomic_DNA"/>
</dbReference>
<dbReference type="PANTHER" id="PTHR42879">
    <property type="entry name" value="3-OXOACYL-(ACYL-CARRIER-PROTEIN) REDUCTASE"/>
    <property type="match status" value="1"/>
</dbReference>
<dbReference type="CDD" id="cd05233">
    <property type="entry name" value="SDR_c"/>
    <property type="match status" value="1"/>
</dbReference>
<accession>C5BLI0</accession>
<dbReference type="KEGG" id="ttu:TERTU_0201"/>
<dbReference type="OrthoDB" id="9787298at2"/>
<dbReference type="RefSeq" id="WP_015820863.1">
    <property type="nucleotide sequence ID" value="NC_012997.1"/>
</dbReference>
<dbReference type="Pfam" id="PF00106">
    <property type="entry name" value="adh_short"/>
    <property type="match status" value="1"/>
</dbReference>
<evidence type="ECO:0000256" key="2">
    <source>
        <dbReference type="RuleBase" id="RU000363"/>
    </source>
</evidence>
<dbReference type="STRING" id="377629.TERTU_0201"/>
<dbReference type="Proteomes" id="UP000009080">
    <property type="component" value="Chromosome"/>
</dbReference>
<gene>
    <name evidence="3" type="ordered locus">TERTU_0201</name>
</gene>
<dbReference type="AlphaFoldDB" id="C5BLI0"/>
<proteinExistence type="inferred from homology"/>
<dbReference type="InterPro" id="IPR036291">
    <property type="entry name" value="NAD(P)-bd_dom_sf"/>
</dbReference>
<dbReference type="eggNOG" id="COG1028">
    <property type="taxonomic scope" value="Bacteria"/>
</dbReference>
<evidence type="ECO:0000313" key="4">
    <source>
        <dbReference type="Proteomes" id="UP000009080"/>
    </source>
</evidence>
<dbReference type="PRINTS" id="PR00080">
    <property type="entry name" value="SDRFAMILY"/>
</dbReference>
<dbReference type="PRINTS" id="PR00081">
    <property type="entry name" value="GDHRDH"/>
</dbReference>
<evidence type="ECO:0000256" key="1">
    <source>
        <dbReference type="ARBA" id="ARBA00006484"/>
    </source>
</evidence>
<keyword evidence="4" id="KW-1185">Reference proteome</keyword>
<name>C5BLI0_TERTT</name>
<dbReference type="InterPro" id="IPR002347">
    <property type="entry name" value="SDR_fam"/>
</dbReference>
<organism evidence="3 4">
    <name type="scientific">Teredinibacter turnerae (strain ATCC 39867 / T7901)</name>
    <dbReference type="NCBI Taxonomy" id="377629"/>
    <lineage>
        <taxon>Bacteria</taxon>
        <taxon>Pseudomonadati</taxon>
        <taxon>Pseudomonadota</taxon>
        <taxon>Gammaproteobacteria</taxon>
        <taxon>Cellvibrionales</taxon>
        <taxon>Cellvibrionaceae</taxon>
        <taxon>Teredinibacter</taxon>
    </lineage>
</organism>
<sequence length="233" mass="25058">MKKNLKGKWALVTGSSRGIGQQIALGLAQLGCNLVVHGRTQENLTATLGMLTDFDVTVHPVAGELDGEAPLNAVIEQVNKVAPQVDILYNNAAISCPSTPVFEFDMATWMSVFQVNVFAMVKLVNAFGPGMKARNWGRIVNVSSGIADQPNLAPYSVSKAAVDKLTQDLAFEFKDTAVRVNAVDPGWIRTDLGGPDAWDSVESTLPGMLAPVIVADNGPNGDYFRAQDFKFFD</sequence>
<dbReference type="SUPFAM" id="SSF51735">
    <property type="entry name" value="NAD(P)-binding Rossmann-fold domains"/>
    <property type="match status" value="1"/>
</dbReference>
<dbReference type="HOGENOM" id="CLU_010194_9_0_6"/>
<protein>
    <submittedName>
        <fullName evidence="3">Oxidoreductase, short chain dehydrogenase/reductase family</fullName>
    </submittedName>
</protein>
<dbReference type="Gene3D" id="3.40.50.720">
    <property type="entry name" value="NAD(P)-binding Rossmann-like Domain"/>
    <property type="match status" value="1"/>
</dbReference>
<reference evidence="3 4" key="1">
    <citation type="journal article" date="2009" name="PLoS ONE">
        <title>The complete genome of Teredinibacter turnerae T7901: an intracellular endosymbiont of marine wood-boring bivalves (shipworms).</title>
        <authorList>
            <person name="Yang J.C."/>
            <person name="Madupu R."/>
            <person name="Durkin A.S."/>
            <person name="Ekborg N.A."/>
            <person name="Pedamallu C.S."/>
            <person name="Hostetler J.B."/>
            <person name="Radune D."/>
            <person name="Toms B.S."/>
            <person name="Henrissat B."/>
            <person name="Coutinho P.M."/>
            <person name="Schwarz S."/>
            <person name="Field L."/>
            <person name="Trindade-Silva A.E."/>
            <person name="Soares C.A.G."/>
            <person name="Elshahawi S."/>
            <person name="Hanora A."/>
            <person name="Schmidt E.W."/>
            <person name="Haygood M.G."/>
            <person name="Posfai J."/>
            <person name="Benner J."/>
            <person name="Madinger C."/>
            <person name="Nove J."/>
            <person name="Anton B."/>
            <person name="Chaudhary K."/>
            <person name="Foster J."/>
            <person name="Holman A."/>
            <person name="Kumar S."/>
            <person name="Lessard P.A."/>
            <person name="Luyten Y.A."/>
            <person name="Slatko B."/>
            <person name="Wood N."/>
            <person name="Wu B."/>
            <person name="Teplitski M."/>
            <person name="Mougous J.D."/>
            <person name="Ward N."/>
            <person name="Eisen J.A."/>
            <person name="Badger J.H."/>
            <person name="Distel D.L."/>
        </authorList>
    </citation>
    <scope>NUCLEOTIDE SEQUENCE [LARGE SCALE GENOMIC DNA]</scope>
    <source>
        <strain evidence="4">ATCC 39867 / T7901</strain>
    </source>
</reference>
<dbReference type="InterPro" id="IPR050259">
    <property type="entry name" value="SDR"/>
</dbReference>
<comment type="similarity">
    <text evidence="1 2">Belongs to the short-chain dehydrogenases/reductases (SDR) family.</text>
</comment>
<evidence type="ECO:0000313" key="3">
    <source>
        <dbReference type="EMBL" id="ACR14749.1"/>
    </source>
</evidence>